<gene>
    <name evidence="3" type="ORF">ACH4GP_23715</name>
</gene>
<feature type="region of interest" description="Disordered" evidence="1">
    <location>
        <begin position="263"/>
        <end position="294"/>
    </location>
</feature>
<evidence type="ECO:0000256" key="1">
    <source>
        <dbReference type="SAM" id="MobiDB-lite"/>
    </source>
</evidence>
<feature type="region of interest" description="Disordered" evidence="1">
    <location>
        <begin position="1"/>
        <end position="25"/>
    </location>
</feature>
<keyword evidence="4" id="KW-1185">Reference proteome</keyword>
<feature type="domain" description="HTH cro/C1-type" evidence="2">
    <location>
        <begin position="44"/>
        <end position="103"/>
    </location>
</feature>
<dbReference type="Pfam" id="PF13560">
    <property type="entry name" value="HTH_31"/>
    <property type="match status" value="1"/>
</dbReference>
<dbReference type="InterPro" id="IPR010982">
    <property type="entry name" value="Lambda_DNA-bd_dom_sf"/>
</dbReference>
<dbReference type="Gene3D" id="1.10.260.40">
    <property type="entry name" value="lambda repressor-like DNA-binding domains"/>
    <property type="match status" value="1"/>
</dbReference>
<name>A0ABW7RJ55_9ACTN</name>
<dbReference type="PROSITE" id="PS50943">
    <property type="entry name" value="HTH_CROC1"/>
    <property type="match status" value="1"/>
</dbReference>
<evidence type="ECO:0000313" key="3">
    <source>
        <dbReference type="EMBL" id="MFH8587369.1"/>
    </source>
</evidence>
<reference evidence="3 4" key="1">
    <citation type="submission" date="2024-10" db="EMBL/GenBank/DDBJ databases">
        <title>The Natural Products Discovery Center: Release of the First 8490 Sequenced Strains for Exploring Actinobacteria Biosynthetic Diversity.</title>
        <authorList>
            <person name="Kalkreuter E."/>
            <person name="Kautsar S.A."/>
            <person name="Yang D."/>
            <person name="Bader C.D."/>
            <person name="Teijaro C.N."/>
            <person name="Fluegel L."/>
            <person name="Davis C.M."/>
            <person name="Simpson J.R."/>
            <person name="Lauterbach L."/>
            <person name="Steele A.D."/>
            <person name="Gui C."/>
            <person name="Meng S."/>
            <person name="Li G."/>
            <person name="Viehrig K."/>
            <person name="Ye F."/>
            <person name="Su P."/>
            <person name="Kiefer A.F."/>
            <person name="Nichols A."/>
            <person name="Cepeda A.J."/>
            <person name="Yan W."/>
            <person name="Fan B."/>
            <person name="Jiang Y."/>
            <person name="Adhikari A."/>
            <person name="Zheng C.-J."/>
            <person name="Schuster L."/>
            <person name="Cowan T.M."/>
            <person name="Smanski M.J."/>
            <person name="Chevrette M.G."/>
            <person name="De Carvalho L.P.S."/>
            <person name="Shen B."/>
        </authorList>
    </citation>
    <scope>NUCLEOTIDE SEQUENCE [LARGE SCALE GENOMIC DNA]</scope>
    <source>
        <strain evidence="3 4">NPDC018013</strain>
    </source>
</reference>
<sequence>MKSSDGKEREPAGVSSADAPTDEERWALALEQAPTFGEALGARMRQVREGNGRTAEDVAKSARHYGLSWHRPTVGQIEQGQRSLSAVELIMLPAIYSVPLNELLPDETVWLTSELGVYGREVRRVLGGDYHPPYRALFAPGGWYLKGSSDQDPTETAVRVAKAAAELWRRNSWPAHAAAQHTQETPDEAEAKAAKRLGTTAHYVAYAARDTWGRGLAAEREARLRERGELPEGKRALQSARGHITRALVAELEPVVKVYEAERERAEREEAENFDPSEIALTPEERKKRREANG</sequence>
<dbReference type="SUPFAM" id="SSF47413">
    <property type="entry name" value="lambda repressor-like DNA-binding domains"/>
    <property type="match status" value="1"/>
</dbReference>
<organism evidence="3 4">
    <name type="scientific">Streptomyces celluloflavus</name>
    <dbReference type="NCBI Taxonomy" id="58344"/>
    <lineage>
        <taxon>Bacteria</taxon>
        <taxon>Bacillati</taxon>
        <taxon>Actinomycetota</taxon>
        <taxon>Actinomycetes</taxon>
        <taxon>Kitasatosporales</taxon>
        <taxon>Streptomycetaceae</taxon>
        <taxon>Streptomyces</taxon>
    </lineage>
</organism>
<accession>A0ABW7RJ55</accession>
<dbReference type="InterPro" id="IPR001387">
    <property type="entry name" value="Cro/C1-type_HTH"/>
</dbReference>
<proteinExistence type="predicted"/>
<feature type="compositionally biased region" description="Basic and acidic residues" evidence="1">
    <location>
        <begin position="283"/>
        <end position="294"/>
    </location>
</feature>
<dbReference type="RefSeq" id="WP_367433556.1">
    <property type="nucleotide sequence ID" value="NZ_CP108413.1"/>
</dbReference>
<dbReference type="EMBL" id="JBIRGH010000016">
    <property type="protein sequence ID" value="MFH8587369.1"/>
    <property type="molecule type" value="Genomic_DNA"/>
</dbReference>
<evidence type="ECO:0000313" key="4">
    <source>
        <dbReference type="Proteomes" id="UP001610990"/>
    </source>
</evidence>
<evidence type="ECO:0000259" key="2">
    <source>
        <dbReference type="PROSITE" id="PS50943"/>
    </source>
</evidence>
<feature type="compositionally biased region" description="Basic and acidic residues" evidence="1">
    <location>
        <begin position="1"/>
        <end position="11"/>
    </location>
</feature>
<comment type="caution">
    <text evidence="3">The sequence shown here is derived from an EMBL/GenBank/DDBJ whole genome shotgun (WGS) entry which is preliminary data.</text>
</comment>
<dbReference type="Proteomes" id="UP001610990">
    <property type="component" value="Unassembled WGS sequence"/>
</dbReference>
<protein>
    <submittedName>
        <fullName evidence="3">Helix-turn-helix domain-containing protein</fullName>
    </submittedName>
</protein>